<sequence length="229" mass="27115">MVNTPLKIVQAYQTRWMSIESVVCRILDQWLELKTHFSIVQNEERCFAAQTLYGMYQDEQNCALLWFLRDILTEVQRINKLFESNDANPTKLHSELVSLIETLVSKITIPRFNKINIFKENIKNYLDKRCHLGYKFESILQKLKDDNHLREEDENYLRERAINFVGKLIEELKSRLPENLEVMEKVSYISVGNSFSHNKPSLVPLLQFFNKPEQDIDPIENLSRIHLIE</sequence>
<proteinExistence type="predicted"/>
<reference evidence="1" key="1">
    <citation type="submission" date="2022-01" db="EMBL/GenBank/DDBJ databases">
        <authorList>
            <person name="King R."/>
        </authorList>
    </citation>
    <scope>NUCLEOTIDE SEQUENCE</scope>
</reference>
<name>A0A9P0GFZ0_9CUCU</name>
<evidence type="ECO:0000313" key="2">
    <source>
        <dbReference type="Proteomes" id="UP001153636"/>
    </source>
</evidence>
<gene>
    <name evidence="1" type="ORF">PSYICH_LOCUS9026</name>
</gene>
<protein>
    <submittedName>
        <fullName evidence="1">Uncharacterized protein</fullName>
    </submittedName>
</protein>
<dbReference type="EMBL" id="OV651815">
    <property type="protein sequence ID" value="CAH1107857.1"/>
    <property type="molecule type" value="Genomic_DNA"/>
</dbReference>
<organism evidence="1 2">
    <name type="scientific">Psylliodes chrysocephalus</name>
    <dbReference type="NCBI Taxonomy" id="3402493"/>
    <lineage>
        <taxon>Eukaryota</taxon>
        <taxon>Metazoa</taxon>
        <taxon>Ecdysozoa</taxon>
        <taxon>Arthropoda</taxon>
        <taxon>Hexapoda</taxon>
        <taxon>Insecta</taxon>
        <taxon>Pterygota</taxon>
        <taxon>Neoptera</taxon>
        <taxon>Endopterygota</taxon>
        <taxon>Coleoptera</taxon>
        <taxon>Polyphaga</taxon>
        <taxon>Cucujiformia</taxon>
        <taxon>Chrysomeloidea</taxon>
        <taxon>Chrysomelidae</taxon>
        <taxon>Galerucinae</taxon>
        <taxon>Alticini</taxon>
        <taxon>Psylliodes</taxon>
    </lineage>
</organism>
<keyword evidence="2" id="KW-1185">Reference proteome</keyword>
<dbReference type="OrthoDB" id="6770020at2759"/>
<dbReference type="AlphaFoldDB" id="A0A9P0GFZ0"/>
<accession>A0A9P0GFZ0</accession>
<evidence type="ECO:0000313" key="1">
    <source>
        <dbReference type="EMBL" id="CAH1107857.1"/>
    </source>
</evidence>
<dbReference type="Proteomes" id="UP001153636">
    <property type="component" value="Chromosome 3"/>
</dbReference>